<keyword evidence="2" id="KW-0472">Membrane</keyword>
<protein>
    <submittedName>
        <fullName evidence="3">Transmembrane protein, putative</fullName>
    </submittedName>
</protein>
<feature type="region of interest" description="Disordered" evidence="1">
    <location>
        <begin position="111"/>
        <end position="164"/>
    </location>
</feature>
<evidence type="ECO:0000313" key="3">
    <source>
        <dbReference type="EMBL" id="CUI15206.1"/>
    </source>
</evidence>
<dbReference type="AlphaFoldDB" id="A0A0S4KNT2"/>
<name>A0A0S4KNT2_BODSA</name>
<dbReference type="EMBL" id="CYKH01001915">
    <property type="protein sequence ID" value="CUI15206.1"/>
    <property type="molecule type" value="Genomic_DNA"/>
</dbReference>
<evidence type="ECO:0000256" key="1">
    <source>
        <dbReference type="SAM" id="MobiDB-lite"/>
    </source>
</evidence>
<sequence>MFILDVEGAELEVLSSLRLDEIPVHFFLIELDGKAPEKDARVRCILRKHRYEPIGRLDLNEIWRKTDFDMAKYAGSYPQKPIPMSQWSSCFRGTVDETFFDYRNQVQLPSAGAAHAAESTNNKPPVEDADLQDFDPNEGQKRPSNGNDNNNNNGKDVPVRPEFIYGHQPKNDSEVFNDFSSALVWLLVLGVPVSLIVVMRRRKRRTAL</sequence>
<evidence type="ECO:0000313" key="4">
    <source>
        <dbReference type="Proteomes" id="UP000051952"/>
    </source>
</evidence>
<feature type="compositionally biased region" description="Acidic residues" evidence="1">
    <location>
        <begin position="127"/>
        <end position="136"/>
    </location>
</feature>
<reference evidence="4" key="1">
    <citation type="submission" date="2015-09" db="EMBL/GenBank/DDBJ databases">
        <authorList>
            <consortium name="Pathogen Informatics"/>
        </authorList>
    </citation>
    <scope>NUCLEOTIDE SEQUENCE [LARGE SCALE GENOMIC DNA]</scope>
    <source>
        <strain evidence="4">Lake Konstanz</strain>
    </source>
</reference>
<gene>
    <name evidence="3" type="ORF">BSAL_31690</name>
</gene>
<proteinExistence type="predicted"/>
<dbReference type="OrthoDB" id="2154188at2759"/>
<evidence type="ECO:0000256" key="2">
    <source>
        <dbReference type="SAM" id="Phobius"/>
    </source>
</evidence>
<feature type="compositionally biased region" description="Low complexity" evidence="1">
    <location>
        <begin position="145"/>
        <end position="154"/>
    </location>
</feature>
<organism evidence="3 4">
    <name type="scientific">Bodo saltans</name>
    <name type="common">Flagellated protozoan</name>
    <dbReference type="NCBI Taxonomy" id="75058"/>
    <lineage>
        <taxon>Eukaryota</taxon>
        <taxon>Discoba</taxon>
        <taxon>Euglenozoa</taxon>
        <taxon>Kinetoplastea</taxon>
        <taxon>Metakinetoplastina</taxon>
        <taxon>Eubodonida</taxon>
        <taxon>Bodonidae</taxon>
        <taxon>Bodo</taxon>
    </lineage>
</organism>
<feature type="transmembrane region" description="Helical" evidence="2">
    <location>
        <begin position="179"/>
        <end position="199"/>
    </location>
</feature>
<dbReference type="VEuPathDB" id="TriTrypDB:BSAL_31690"/>
<dbReference type="Proteomes" id="UP000051952">
    <property type="component" value="Unassembled WGS sequence"/>
</dbReference>
<keyword evidence="2 3" id="KW-0812">Transmembrane</keyword>
<keyword evidence="2" id="KW-1133">Transmembrane helix</keyword>
<keyword evidence="4" id="KW-1185">Reference proteome</keyword>
<accession>A0A0S4KNT2</accession>